<dbReference type="EMBL" id="BTGU01000007">
    <property type="protein sequence ID" value="GMN38239.1"/>
    <property type="molecule type" value="Genomic_DNA"/>
</dbReference>
<dbReference type="AlphaFoldDB" id="A0AA87ZRB1"/>
<organism evidence="2 3">
    <name type="scientific">Ficus carica</name>
    <name type="common">Common fig</name>
    <dbReference type="NCBI Taxonomy" id="3494"/>
    <lineage>
        <taxon>Eukaryota</taxon>
        <taxon>Viridiplantae</taxon>
        <taxon>Streptophyta</taxon>
        <taxon>Embryophyta</taxon>
        <taxon>Tracheophyta</taxon>
        <taxon>Spermatophyta</taxon>
        <taxon>Magnoliopsida</taxon>
        <taxon>eudicotyledons</taxon>
        <taxon>Gunneridae</taxon>
        <taxon>Pentapetalae</taxon>
        <taxon>rosids</taxon>
        <taxon>fabids</taxon>
        <taxon>Rosales</taxon>
        <taxon>Moraceae</taxon>
        <taxon>Ficeae</taxon>
        <taxon>Ficus</taxon>
    </lineage>
</organism>
<gene>
    <name evidence="2" type="ORF">TIFTF001_007474</name>
</gene>
<sequence length="94" mass="10107">MDFNMEELRSRSGSGSSFETGSGRVSGRGMGRGWDLGFVTGSGSSFEIKVEIGFRNGGWERVLEWVRVSGSGLGFRDGSGSGFGVEFRDRGRVS</sequence>
<proteinExistence type="predicted"/>
<feature type="compositionally biased region" description="Low complexity" evidence="1">
    <location>
        <begin position="11"/>
        <end position="23"/>
    </location>
</feature>
<evidence type="ECO:0000313" key="2">
    <source>
        <dbReference type="EMBL" id="GMN38239.1"/>
    </source>
</evidence>
<evidence type="ECO:0000256" key="1">
    <source>
        <dbReference type="SAM" id="MobiDB-lite"/>
    </source>
</evidence>
<name>A0AA87ZRB1_FICCA</name>
<keyword evidence="3" id="KW-1185">Reference proteome</keyword>
<accession>A0AA87ZRB1</accession>
<feature type="region of interest" description="Disordered" evidence="1">
    <location>
        <begin position="1"/>
        <end position="31"/>
    </location>
</feature>
<reference evidence="2" key="1">
    <citation type="submission" date="2023-07" db="EMBL/GenBank/DDBJ databases">
        <title>draft genome sequence of fig (Ficus carica).</title>
        <authorList>
            <person name="Takahashi T."/>
            <person name="Nishimura K."/>
        </authorList>
    </citation>
    <scope>NUCLEOTIDE SEQUENCE</scope>
</reference>
<feature type="compositionally biased region" description="Basic and acidic residues" evidence="1">
    <location>
        <begin position="1"/>
        <end position="10"/>
    </location>
</feature>
<evidence type="ECO:0000313" key="3">
    <source>
        <dbReference type="Proteomes" id="UP001187192"/>
    </source>
</evidence>
<protein>
    <submittedName>
        <fullName evidence="2">Uncharacterized protein</fullName>
    </submittedName>
</protein>
<comment type="caution">
    <text evidence="2">The sequence shown here is derived from an EMBL/GenBank/DDBJ whole genome shotgun (WGS) entry which is preliminary data.</text>
</comment>
<dbReference type="Proteomes" id="UP001187192">
    <property type="component" value="Unassembled WGS sequence"/>
</dbReference>